<dbReference type="GO" id="GO:0016746">
    <property type="term" value="F:acyltransferase activity"/>
    <property type="evidence" value="ECO:0007669"/>
    <property type="project" value="UniProtKB-KW"/>
</dbReference>
<evidence type="ECO:0000313" key="4">
    <source>
        <dbReference type="EMBL" id="GEU71573.1"/>
    </source>
</evidence>
<comment type="similarity">
    <text evidence="1">Belongs to the plant acyltransferase family.</text>
</comment>
<gene>
    <name evidence="4" type="ORF">Tci_043551</name>
</gene>
<evidence type="ECO:0000256" key="3">
    <source>
        <dbReference type="ARBA" id="ARBA00023315"/>
    </source>
</evidence>
<dbReference type="Gene3D" id="3.30.559.10">
    <property type="entry name" value="Chloramphenicol acetyltransferase-like domain"/>
    <property type="match status" value="1"/>
</dbReference>
<dbReference type="PANTHER" id="PTHR31623:SF92">
    <property type="entry name" value="VINORINE SYNTHASE"/>
    <property type="match status" value="1"/>
</dbReference>
<sequence>MIISQETIKPSSPTPPHLITYNLSLADRLAPSSHVPFIFFYKNYNNRDINILKKSLSECLTQYYPFAGRLLTPSAPGIECRDHGVEFLEVSTDYRLHDFILNKEQDETLDKLIPNNLGFATNKTRPNMVEVQLNHFACGGVALAVATSHKVADALTMANFINHWATVARGGSRIKPSILSHSLSNPKLPEFTFRETSKVKQYATRRFMFPDSKLNGLKNKVNGLSTTPVNPTRKHIYTSEYKDDELRSDQVDRYAYTYPPLPRVPLSYQASASSLSTLHFLKFPEKKLESMKILDNKLKSLKL</sequence>
<dbReference type="AlphaFoldDB" id="A0A6L2MC41"/>
<dbReference type="InterPro" id="IPR023213">
    <property type="entry name" value="CAT-like_dom_sf"/>
</dbReference>
<keyword evidence="3 4" id="KW-0012">Acyltransferase</keyword>
<comment type="caution">
    <text evidence="4">The sequence shown here is derived from an EMBL/GenBank/DDBJ whole genome shotgun (WGS) entry which is preliminary data.</text>
</comment>
<reference evidence="4" key="1">
    <citation type="journal article" date="2019" name="Sci. Rep.">
        <title>Draft genome of Tanacetum cinerariifolium, the natural source of mosquito coil.</title>
        <authorList>
            <person name="Yamashiro T."/>
            <person name="Shiraishi A."/>
            <person name="Satake H."/>
            <person name="Nakayama K."/>
        </authorList>
    </citation>
    <scope>NUCLEOTIDE SEQUENCE</scope>
</reference>
<dbReference type="Pfam" id="PF02458">
    <property type="entry name" value="Transferase"/>
    <property type="match status" value="1"/>
</dbReference>
<dbReference type="EMBL" id="BKCJ010006329">
    <property type="protein sequence ID" value="GEU71573.1"/>
    <property type="molecule type" value="Genomic_DNA"/>
</dbReference>
<proteinExistence type="inferred from homology"/>
<evidence type="ECO:0000256" key="1">
    <source>
        <dbReference type="ARBA" id="ARBA00009861"/>
    </source>
</evidence>
<organism evidence="4">
    <name type="scientific">Tanacetum cinerariifolium</name>
    <name type="common">Dalmatian daisy</name>
    <name type="synonym">Chrysanthemum cinerariifolium</name>
    <dbReference type="NCBI Taxonomy" id="118510"/>
    <lineage>
        <taxon>Eukaryota</taxon>
        <taxon>Viridiplantae</taxon>
        <taxon>Streptophyta</taxon>
        <taxon>Embryophyta</taxon>
        <taxon>Tracheophyta</taxon>
        <taxon>Spermatophyta</taxon>
        <taxon>Magnoliopsida</taxon>
        <taxon>eudicotyledons</taxon>
        <taxon>Gunneridae</taxon>
        <taxon>Pentapetalae</taxon>
        <taxon>asterids</taxon>
        <taxon>campanulids</taxon>
        <taxon>Asterales</taxon>
        <taxon>Asteraceae</taxon>
        <taxon>Asteroideae</taxon>
        <taxon>Anthemideae</taxon>
        <taxon>Anthemidinae</taxon>
        <taxon>Tanacetum</taxon>
    </lineage>
</organism>
<name>A0A6L2MC41_TANCI</name>
<evidence type="ECO:0000256" key="2">
    <source>
        <dbReference type="ARBA" id="ARBA00022679"/>
    </source>
</evidence>
<dbReference type="PANTHER" id="PTHR31623">
    <property type="entry name" value="F21J9.9"/>
    <property type="match status" value="1"/>
</dbReference>
<keyword evidence="2 4" id="KW-0808">Transferase</keyword>
<protein>
    <submittedName>
        <fullName evidence="4">Acylsugar acyltransferase 3-like</fullName>
    </submittedName>
</protein>
<accession>A0A6L2MC41</accession>